<dbReference type="Pfam" id="PF00507">
    <property type="entry name" value="Oxidored_q4"/>
    <property type="match status" value="1"/>
</dbReference>
<keyword evidence="9 10" id="KW-0496">Mitochondrion</keyword>
<dbReference type="PANTHER" id="PTHR11058">
    <property type="entry name" value="NADH-UBIQUINONE OXIDOREDUCTASE CHAIN 3"/>
    <property type="match status" value="1"/>
</dbReference>
<name>Q642W3_CLYTO</name>
<dbReference type="Gene3D" id="1.20.58.1610">
    <property type="entry name" value="NADH:ubiquinone/plastoquinone oxidoreductase, chain 3"/>
    <property type="match status" value="1"/>
</dbReference>
<comment type="function">
    <text evidence="9">Core subunit of the mitochondrial membrane respiratory chain NADH dehydrogenase (Complex I) which catalyzes electron transfer from NADH through the respiratory chain, using ubiquinone as an electron acceptor. Essential for the catalytic activity of complex I.</text>
</comment>
<comment type="catalytic activity">
    <reaction evidence="8 9">
        <text>a ubiquinone + NADH + 5 H(+)(in) = a ubiquinol + NAD(+) + 4 H(+)(out)</text>
        <dbReference type="Rhea" id="RHEA:29091"/>
        <dbReference type="Rhea" id="RHEA-COMP:9565"/>
        <dbReference type="Rhea" id="RHEA-COMP:9566"/>
        <dbReference type="ChEBI" id="CHEBI:15378"/>
        <dbReference type="ChEBI" id="CHEBI:16389"/>
        <dbReference type="ChEBI" id="CHEBI:17976"/>
        <dbReference type="ChEBI" id="CHEBI:57540"/>
        <dbReference type="ChEBI" id="CHEBI:57945"/>
        <dbReference type="EC" id="7.1.1.2"/>
    </reaction>
</comment>
<dbReference type="PANTHER" id="PTHR11058:SF9">
    <property type="entry name" value="NADH-UBIQUINONE OXIDOREDUCTASE CHAIN 3"/>
    <property type="match status" value="1"/>
</dbReference>
<feature type="transmembrane region" description="Helical" evidence="9">
    <location>
        <begin position="87"/>
        <end position="105"/>
    </location>
</feature>
<sequence length="116" mass="13470">MNLLLFTFMLSLVVSFLLILIWFLQPSLTNYEREKLTSFECGFDPMGNARTPFSLRFFLLAVIFLVFDIEIVLLLPMPILYKFSPIHMILPILLFLLILLAGTAHEYNEGSLDWSH</sequence>
<keyword evidence="9" id="KW-1278">Translocase</keyword>
<keyword evidence="9" id="KW-0520">NAD</keyword>
<evidence type="ECO:0000256" key="3">
    <source>
        <dbReference type="ARBA" id="ARBA00021007"/>
    </source>
</evidence>
<dbReference type="AlphaFoldDB" id="Q642W3"/>
<reference evidence="10" key="1">
    <citation type="journal article" date="2005" name="Mol. Biol. Evol.">
        <title>Mitochondrial genomes of Clymenella torquata (Maldanidae) and Riftia pachyptila (Siboglinidae): evidence for conserved gene order in annelida.</title>
        <authorList>
            <person name="Jennings R.M."/>
            <person name="Halanych K.M."/>
        </authorList>
    </citation>
    <scope>NUCLEOTIDE SEQUENCE</scope>
</reference>
<dbReference type="EC" id="7.1.1.2" evidence="9"/>
<protein>
    <recommendedName>
        <fullName evidence="3 9">NADH-ubiquinone oxidoreductase chain 3</fullName>
        <ecNumber evidence="9">7.1.1.2</ecNumber>
    </recommendedName>
</protein>
<comment type="subcellular location">
    <subcellularLocation>
        <location evidence="1">Membrane</location>
    </subcellularLocation>
    <subcellularLocation>
        <location evidence="9">Mitochondrion membrane</location>
        <topology evidence="9">Multi-pass membrane protein</topology>
    </subcellularLocation>
</comment>
<evidence type="ECO:0000256" key="1">
    <source>
        <dbReference type="ARBA" id="ARBA00004370"/>
    </source>
</evidence>
<dbReference type="GO" id="GO:0008137">
    <property type="term" value="F:NADH dehydrogenase (ubiquinone) activity"/>
    <property type="evidence" value="ECO:0007669"/>
    <property type="project" value="UniProtKB-UniRule"/>
</dbReference>
<keyword evidence="5 9" id="KW-0812">Transmembrane</keyword>
<evidence type="ECO:0000256" key="5">
    <source>
        <dbReference type="ARBA" id="ARBA00022692"/>
    </source>
</evidence>
<keyword evidence="7 9" id="KW-0472">Membrane</keyword>
<proteinExistence type="inferred from homology"/>
<comment type="similarity">
    <text evidence="2 9">Belongs to the complex I subunit 3 family.</text>
</comment>
<evidence type="ECO:0000256" key="8">
    <source>
        <dbReference type="ARBA" id="ARBA00049551"/>
    </source>
</evidence>
<keyword evidence="4 9" id="KW-0813">Transport</keyword>
<evidence type="ECO:0000256" key="2">
    <source>
        <dbReference type="ARBA" id="ARBA00008472"/>
    </source>
</evidence>
<geneLocation type="mitochondrion" evidence="10"/>
<dbReference type="GO" id="GO:0030964">
    <property type="term" value="C:NADH dehydrogenase complex"/>
    <property type="evidence" value="ECO:0007669"/>
    <property type="project" value="TreeGrafter"/>
</dbReference>
<keyword evidence="9" id="KW-0679">Respiratory chain</keyword>
<organism evidence="10">
    <name type="scientific">Clymenella torquata</name>
    <name type="common">Bamboo worm</name>
    <name type="synonym">Clymene torquatus</name>
    <dbReference type="NCBI Taxonomy" id="292503"/>
    <lineage>
        <taxon>Eukaryota</taxon>
        <taxon>Metazoa</taxon>
        <taxon>Spiralia</taxon>
        <taxon>Lophotrochozoa</taxon>
        <taxon>Annelida</taxon>
        <taxon>Polychaeta</taxon>
        <taxon>Sedentaria</taxon>
        <taxon>Scolecida</taxon>
        <taxon>Maldanidae</taxon>
        <taxon>Clymenella</taxon>
    </lineage>
</organism>
<evidence type="ECO:0000256" key="6">
    <source>
        <dbReference type="ARBA" id="ARBA00022989"/>
    </source>
</evidence>
<dbReference type="InterPro" id="IPR038430">
    <property type="entry name" value="NDAH_ubi_oxred_su3_sf"/>
</dbReference>
<evidence type="ECO:0000256" key="4">
    <source>
        <dbReference type="ARBA" id="ARBA00022448"/>
    </source>
</evidence>
<dbReference type="GO" id="GO:0031966">
    <property type="term" value="C:mitochondrial membrane"/>
    <property type="evidence" value="ECO:0007669"/>
    <property type="project" value="UniProtKB-SubCell"/>
</dbReference>
<evidence type="ECO:0000256" key="9">
    <source>
        <dbReference type="RuleBase" id="RU003640"/>
    </source>
</evidence>
<feature type="transmembrane region" description="Helical" evidence="9">
    <location>
        <begin position="53"/>
        <end position="75"/>
    </location>
</feature>
<gene>
    <name evidence="10" type="primary">nad3</name>
</gene>
<keyword evidence="9" id="KW-0830">Ubiquinone</keyword>
<keyword evidence="6 9" id="KW-1133">Transmembrane helix</keyword>
<dbReference type="EMBL" id="AY741661">
    <property type="protein sequence ID" value="AAU20746.1"/>
    <property type="molecule type" value="Genomic_DNA"/>
</dbReference>
<keyword evidence="9" id="KW-0249">Electron transport</keyword>
<evidence type="ECO:0000256" key="7">
    <source>
        <dbReference type="ARBA" id="ARBA00023136"/>
    </source>
</evidence>
<evidence type="ECO:0000313" key="10">
    <source>
        <dbReference type="EMBL" id="AAU20746.1"/>
    </source>
</evidence>
<accession>Q642W3</accession>
<dbReference type="InterPro" id="IPR000440">
    <property type="entry name" value="NADH_UbQ/plastoQ_OxRdtase_su3"/>
</dbReference>